<dbReference type="Proteomes" id="UP000297597">
    <property type="component" value="Unassembled WGS sequence"/>
</dbReference>
<comment type="caution">
    <text evidence="1">The sequence shown here is derived from an EMBL/GenBank/DDBJ whole genome shotgun (WGS) entry which is preliminary data.</text>
</comment>
<name>A0A4Y7RSA4_9FIRM</name>
<reference evidence="1 2" key="1">
    <citation type="journal article" date="2018" name="Environ. Microbiol.">
        <title>Novel energy conservation strategies and behaviour of Pelotomaculum schinkii driving syntrophic propionate catabolism.</title>
        <authorList>
            <person name="Hidalgo-Ahumada C.A.P."/>
            <person name="Nobu M.K."/>
            <person name="Narihiro T."/>
            <person name="Tamaki H."/>
            <person name="Liu W.T."/>
            <person name="Kamagata Y."/>
            <person name="Stams A.J.M."/>
            <person name="Imachi H."/>
            <person name="Sousa D.Z."/>
        </authorList>
    </citation>
    <scope>NUCLEOTIDE SEQUENCE [LARGE SCALE GENOMIC DNA]</scope>
    <source>
        <strain evidence="1 2">MGP</strain>
    </source>
</reference>
<dbReference type="OrthoDB" id="5386290at2"/>
<gene>
    <name evidence="1" type="ORF">Pmgp_01580</name>
</gene>
<organism evidence="1 2">
    <name type="scientific">Pelotomaculum propionicicum</name>
    <dbReference type="NCBI Taxonomy" id="258475"/>
    <lineage>
        <taxon>Bacteria</taxon>
        <taxon>Bacillati</taxon>
        <taxon>Bacillota</taxon>
        <taxon>Clostridia</taxon>
        <taxon>Eubacteriales</taxon>
        <taxon>Desulfotomaculaceae</taxon>
        <taxon>Pelotomaculum</taxon>
    </lineage>
</organism>
<proteinExistence type="predicted"/>
<accession>A0A4Y7RSA4</accession>
<dbReference type="EMBL" id="QFFZ01000013">
    <property type="protein sequence ID" value="TEB11562.1"/>
    <property type="molecule type" value="Genomic_DNA"/>
</dbReference>
<dbReference type="AlphaFoldDB" id="A0A4Y7RSA4"/>
<keyword evidence="2" id="KW-1185">Reference proteome</keyword>
<evidence type="ECO:0000313" key="2">
    <source>
        <dbReference type="Proteomes" id="UP000297597"/>
    </source>
</evidence>
<dbReference type="RefSeq" id="WP_134213455.1">
    <property type="nucleotide sequence ID" value="NZ_QFFZ01000013.1"/>
</dbReference>
<evidence type="ECO:0000313" key="1">
    <source>
        <dbReference type="EMBL" id="TEB11562.1"/>
    </source>
</evidence>
<sequence length="139" mass="15891">MSELFGADEINPENMRIRDEWVLALKEFMDQVKLWIDEAQLDQALQVQEHSLEKNEEYIGSYTAPALTILAPSCNIEVLPVGRFAIGPIGRVDVTNHQLSYTLLFSSKKGWASLDQRKPLTKSLFLELVQKMINRTEVQ</sequence>
<protein>
    <submittedName>
        <fullName evidence="1">Uncharacterized protein</fullName>
    </submittedName>
</protein>